<feature type="repeat" description="ANK" evidence="3">
    <location>
        <begin position="331"/>
        <end position="363"/>
    </location>
</feature>
<keyword evidence="2 3" id="KW-0040">ANK repeat</keyword>
<feature type="repeat" description="ANK" evidence="3">
    <location>
        <begin position="91"/>
        <end position="123"/>
    </location>
</feature>
<feature type="repeat" description="ANK" evidence="3">
    <location>
        <begin position="450"/>
        <end position="482"/>
    </location>
</feature>
<evidence type="ECO:0000256" key="3">
    <source>
        <dbReference type="PROSITE-ProRule" id="PRU00023"/>
    </source>
</evidence>
<dbReference type="SMART" id="SM00248">
    <property type="entry name" value="ANK"/>
    <property type="match status" value="19"/>
</dbReference>
<feature type="repeat" description="ANK" evidence="3">
    <location>
        <begin position="548"/>
        <end position="580"/>
    </location>
</feature>
<keyword evidence="4" id="KW-1185">Reference proteome</keyword>
<feature type="repeat" description="ANK" evidence="3">
    <location>
        <begin position="297"/>
        <end position="329"/>
    </location>
</feature>
<name>A0ABM0JKI1_APLCA</name>
<reference evidence="5" key="1">
    <citation type="submission" date="2025-08" db="UniProtKB">
        <authorList>
            <consortium name="RefSeq"/>
        </authorList>
    </citation>
    <scope>IDENTIFICATION</scope>
</reference>
<protein>
    <submittedName>
        <fullName evidence="5">Ankyrin repeat domain-containing protein 50</fullName>
    </submittedName>
</protein>
<dbReference type="Gene3D" id="1.25.40.20">
    <property type="entry name" value="Ankyrin repeat-containing domain"/>
    <property type="match status" value="6"/>
</dbReference>
<proteinExistence type="predicted"/>
<dbReference type="PRINTS" id="PR01415">
    <property type="entry name" value="ANKYRIN"/>
</dbReference>
<dbReference type="PROSITE" id="PS50088">
    <property type="entry name" value="ANK_REPEAT"/>
    <property type="match status" value="6"/>
</dbReference>
<dbReference type="SUPFAM" id="SSF48403">
    <property type="entry name" value="Ankyrin repeat"/>
    <property type="match status" value="2"/>
</dbReference>
<dbReference type="PROSITE" id="PS50297">
    <property type="entry name" value="ANK_REP_REGION"/>
    <property type="match status" value="5"/>
</dbReference>
<organism evidence="4 5">
    <name type="scientific">Aplysia californica</name>
    <name type="common">California sea hare</name>
    <dbReference type="NCBI Taxonomy" id="6500"/>
    <lineage>
        <taxon>Eukaryota</taxon>
        <taxon>Metazoa</taxon>
        <taxon>Spiralia</taxon>
        <taxon>Lophotrochozoa</taxon>
        <taxon>Mollusca</taxon>
        <taxon>Gastropoda</taxon>
        <taxon>Heterobranchia</taxon>
        <taxon>Euthyneura</taxon>
        <taxon>Tectipleura</taxon>
        <taxon>Aplysiida</taxon>
        <taxon>Aplysioidea</taxon>
        <taxon>Aplysiidae</taxon>
        <taxon>Aplysia</taxon>
    </lineage>
</organism>
<dbReference type="RefSeq" id="XP_005095847.1">
    <property type="nucleotide sequence ID" value="XM_005095790.3"/>
</dbReference>
<sequence length="981" mass="107744">MTHEHFGKERTSMDGEKFQTVVHGPKCHELSQAVQVGDVRKFRQILAGLDKCGCFAKECDSVLHYIARYGVKQVVKPLLRHIVDVDVVDKDGNTALMIAVENRQIDIVTTLLSQGARIDKQNADGKTPVMLAVEGACSVRLLIDLFQWQPDGGVNLQDKLGQTALMKAFLAQDVDAIMVLRYQKDIDVNLKDYQGRTAEDLAEQFGLGNVFSLLQEHKQQLDDVQNDHPLFLAIKASKNDVIQLLLEAVNISPDTESAEGDTLLMASLKMGTGEVNLDAMKLLLDAGASVNAVNWLSGHTPLMLACMAGSTLAVEWLLEYGALVNTQNALDGYTALMYAIEHGSIELVQNLLLAGADVKSKAACGKTALLQCIQLKRDACFELVVQSGVKIKSSEKEIAMRHGSSYLFKKYGYQVISLDCCVATAAEKGNVNLVKYLLDIGMPVDEQDNEGETALVYAVRHQNMAMIQCLLDHGASVDLQTSTKGWPLREAVTRRDIDIMKLLLNRGANPDIRLPDRTTLLGWTCSAEYFQQVPHVLIEAGADLNANAGDPPLHKVVKYRNTDLLKLLLERGADMLAQDSFGRTALQVALEHPEAMALLIEHGADVNFQAASSLTILMETIQSGCVRSVSLLLQHDIDVHIRDSAGSTAFLHAAKSAHCSSCLPILLEHNVNVNDQDMFGSTALHHIIKNCSVSTEDKIFLTLSLVKAGADLSLKDEDDNTVLLIATRQYLSPVIKVLIESGADPQWLNGHESTLVHAVTFFNGQAWGDYFDVLDVLLEAGAKVNVVSPKVIASFHEMIISGHVDFVLKLTTLGLSPCNVPCSDLRRVLSCSTFELLSENGITEMSPLCTALVTCQPRIASYFIENWYLTHFDLTVLRTNPCIMAITEYFDFEPSKELLQSFIQEPLSLFKLSFVALSDRIGAGEEREQTVRAQLPRLVGDSLLYQTKACHIAAFTAVPRHSSSSLSSYSYTDLIGFVDLD</sequence>
<evidence type="ECO:0000256" key="2">
    <source>
        <dbReference type="ARBA" id="ARBA00023043"/>
    </source>
</evidence>
<keyword evidence="1" id="KW-0677">Repeat</keyword>
<gene>
    <name evidence="5" type="primary">LOC101857634</name>
</gene>
<feature type="repeat" description="ANK" evidence="3">
    <location>
        <begin position="259"/>
        <end position="295"/>
    </location>
</feature>
<dbReference type="Proteomes" id="UP000694888">
    <property type="component" value="Unplaced"/>
</dbReference>
<accession>A0ABM0JKI1</accession>
<evidence type="ECO:0000313" key="4">
    <source>
        <dbReference type="Proteomes" id="UP000694888"/>
    </source>
</evidence>
<dbReference type="InterPro" id="IPR002110">
    <property type="entry name" value="Ankyrin_rpt"/>
</dbReference>
<evidence type="ECO:0000256" key="1">
    <source>
        <dbReference type="ARBA" id="ARBA00022737"/>
    </source>
</evidence>
<evidence type="ECO:0000313" key="5">
    <source>
        <dbReference type="RefSeq" id="XP_005095847.1"/>
    </source>
</evidence>
<dbReference type="Pfam" id="PF12796">
    <property type="entry name" value="Ank_2"/>
    <property type="match status" value="4"/>
</dbReference>
<dbReference type="InterPro" id="IPR036770">
    <property type="entry name" value="Ankyrin_rpt-contain_sf"/>
</dbReference>
<dbReference type="GeneID" id="101857634"/>
<dbReference type="PANTHER" id="PTHR24198">
    <property type="entry name" value="ANKYRIN REPEAT AND PROTEIN KINASE DOMAIN-CONTAINING PROTEIN"/>
    <property type="match status" value="1"/>
</dbReference>
<dbReference type="PANTHER" id="PTHR24198:SF165">
    <property type="entry name" value="ANKYRIN REPEAT-CONTAINING PROTEIN-RELATED"/>
    <property type="match status" value="1"/>
</dbReference>